<evidence type="ECO:0000256" key="11">
    <source>
        <dbReference type="SAM" id="Phobius"/>
    </source>
</evidence>
<evidence type="ECO:0000256" key="7">
    <source>
        <dbReference type="ARBA" id="ARBA00023010"/>
    </source>
</evidence>
<dbReference type="GO" id="GO:0043953">
    <property type="term" value="P:protein transport by the Tat complex"/>
    <property type="evidence" value="ECO:0007669"/>
    <property type="project" value="UniProtKB-UniRule"/>
</dbReference>
<dbReference type="EMBL" id="WIXI01000050">
    <property type="protein sequence ID" value="MQY49411.1"/>
    <property type="molecule type" value="Genomic_DNA"/>
</dbReference>
<comment type="subcellular location">
    <subcellularLocation>
        <location evidence="9">Cell membrane</location>
        <topology evidence="9">Single-pass membrane protein</topology>
    </subcellularLocation>
    <subcellularLocation>
        <location evidence="1">Membrane</location>
        <topology evidence="1">Single-pass membrane protein</topology>
    </subcellularLocation>
</comment>
<keyword evidence="8 9" id="KW-0472">Membrane</keyword>
<accession>A0A6A8AL19</accession>
<keyword evidence="5 9" id="KW-0653">Protein transport</keyword>
<feature type="compositionally biased region" description="Low complexity" evidence="10">
    <location>
        <begin position="140"/>
        <end position="170"/>
    </location>
</feature>
<comment type="function">
    <text evidence="9">Part of the twin-arginine translocation (Tat) system that transports large folded proteins containing a characteristic twin-arginine motif in their signal peptide across membranes. Together with TatC, TatB is part of a receptor directly interacting with Tat signal peptides. TatB may form an oligomeric binding site that transiently accommodates folded Tat precursor proteins before their translocation.</text>
</comment>
<evidence type="ECO:0000256" key="5">
    <source>
        <dbReference type="ARBA" id="ARBA00022927"/>
    </source>
</evidence>
<dbReference type="InterPro" id="IPR003369">
    <property type="entry name" value="TatA/B/E"/>
</dbReference>
<comment type="caution">
    <text evidence="12">The sequence shown here is derived from an EMBL/GenBank/DDBJ whole genome shotgun (WGS) entry which is preliminary data.</text>
</comment>
<name>A0A6A8AL19_9HYPH</name>
<evidence type="ECO:0000256" key="9">
    <source>
        <dbReference type="HAMAP-Rule" id="MF_00237"/>
    </source>
</evidence>
<keyword evidence="4 9" id="KW-0812">Transmembrane</keyword>
<feature type="region of interest" description="Disordered" evidence="10">
    <location>
        <begin position="216"/>
        <end position="266"/>
    </location>
</feature>
<dbReference type="Gene3D" id="1.20.5.3310">
    <property type="match status" value="1"/>
</dbReference>
<dbReference type="PRINTS" id="PR01506">
    <property type="entry name" value="TATBPROTEIN"/>
</dbReference>
<dbReference type="GO" id="GO:0033281">
    <property type="term" value="C:TAT protein transport complex"/>
    <property type="evidence" value="ECO:0007669"/>
    <property type="project" value="UniProtKB-UniRule"/>
</dbReference>
<evidence type="ECO:0000256" key="8">
    <source>
        <dbReference type="ARBA" id="ARBA00023136"/>
    </source>
</evidence>
<keyword evidence="2 9" id="KW-0813">Transport</keyword>
<dbReference type="InterPro" id="IPR018448">
    <property type="entry name" value="TatB"/>
</dbReference>
<evidence type="ECO:0000256" key="1">
    <source>
        <dbReference type="ARBA" id="ARBA00004167"/>
    </source>
</evidence>
<evidence type="ECO:0000256" key="6">
    <source>
        <dbReference type="ARBA" id="ARBA00022989"/>
    </source>
</evidence>
<feature type="compositionally biased region" description="Low complexity" evidence="10">
    <location>
        <begin position="216"/>
        <end position="240"/>
    </location>
</feature>
<feature type="region of interest" description="Disordered" evidence="10">
    <location>
        <begin position="99"/>
        <end position="203"/>
    </location>
</feature>
<evidence type="ECO:0000313" key="12">
    <source>
        <dbReference type="EMBL" id="MQY49411.1"/>
    </source>
</evidence>
<sequence length="266" mass="27511">MLDIGWTELLVIAIVLIVVVGPKDLPPMLRAFGKMTSNLRKMAGDFRTQFDEALREADMDDVRKTISDAKSLNPANALRDAINPLRQMGQEIREDLQKATAVPKPGESVTSPDDPLLTGEGTDEAADEADKSTPQTATGPVQTAVSAPAAAVATPMASASAKPTASATVPDTLSSAPDVPVRKPRASRQKAEGETPVSASAPVKVKPAAKKVVAIAPKASASKSAPAKAAAATKASAKKAAQPEVGIAEMKTPRAPRKAKAPKDEA</sequence>
<protein>
    <recommendedName>
        <fullName evidence="9">Sec-independent protein translocase protein TatB</fullName>
    </recommendedName>
</protein>
<comment type="similarity">
    <text evidence="9">Belongs to the TatB family.</text>
</comment>
<dbReference type="RefSeq" id="WP_153359104.1">
    <property type="nucleotide sequence ID" value="NZ_JAYKOO010000001.1"/>
</dbReference>
<dbReference type="NCBIfam" id="TIGR01410">
    <property type="entry name" value="tatB"/>
    <property type="match status" value="1"/>
</dbReference>
<dbReference type="AlphaFoldDB" id="A0A6A8AL19"/>
<evidence type="ECO:0000313" key="13">
    <source>
        <dbReference type="Proteomes" id="UP000435138"/>
    </source>
</evidence>
<reference evidence="12 13" key="1">
    <citation type="submission" date="2019-11" db="EMBL/GenBank/DDBJ databases">
        <title>Genome analysis of Rhizobacterium cereale a novel genus and species isolated from maize roots in North Spain.</title>
        <authorList>
            <person name="Menendez E."/>
            <person name="Flores-Felix J.D."/>
            <person name="Ramirez-Bahena M.-H."/>
            <person name="Igual J.M."/>
            <person name="Garcia-Fraile P."/>
            <person name="Peix A."/>
            <person name="Velazquez E."/>
        </authorList>
    </citation>
    <scope>NUCLEOTIDE SEQUENCE [LARGE SCALE GENOMIC DNA]</scope>
    <source>
        <strain evidence="12 13">RZME27</strain>
    </source>
</reference>
<proteinExistence type="inferred from homology"/>
<keyword evidence="7 9" id="KW-0811">Translocation</keyword>
<dbReference type="HAMAP" id="MF_00237">
    <property type="entry name" value="TatB"/>
    <property type="match status" value="1"/>
</dbReference>
<comment type="subunit">
    <text evidence="9">The Tat system comprises two distinct complexes: a TatABC complex, containing multiple copies of TatA, TatB and TatC subunits, and a separate TatA complex, containing only TatA subunits. Substrates initially bind to the TatABC complex, which probably triggers association of the separate TatA complex to form the active translocon.</text>
</comment>
<dbReference type="Pfam" id="PF02416">
    <property type="entry name" value="TatA_B_E"/>
    <property type="match status" value="1"/>
</dbReference>
<organism evidence="12 13">
    <name type="scientific">Endobacterium cereale</name>
    <dbReference type="NCBI Taxonomy" id="2663029"/>
    <lineage>
        <taxon>Bacteria</taxon>
        <taxon>Pseudomonadati</taxon>
        <taxon>Pseudomonadota</taxon>
        <taxon>Alphaproteobacteria</taxon>
        <taxon>Hyphomicrobiales</taxon>
        <taxon>Rhizobiaceae</taxon>
        <taxon>Endobacterium</taxon>
    </lineage>
</organism>
<dbReference type="Proteomes" id="UP000435138">
    <property type="component" value="Unassembled WGS sequence"/>
</dbReference>
<keyword evidence="6 9" id="KW-1133">Transmembrane helix</keyword>
<feature type="transmembrane region" description="Helical" evidence="11">
    <location>
        <begin position="6"/>
        <end position="25"/>
    </location>
</feature>
<keyword evidence="13" id="KW-1185">Reference proteome</keyword>
<dbReference type="GO" id="GO:0008320">
    <property type="term" value="F:protein transmembrane transporter activity"/>
    <property type="evidence" value="ECO:0007669"/>
    <property type="project" value="UniProtKB-UniRule"/>
</dbReference>
<evidence type="ECO:0000256" key="2">
    <source>
        <dbReference type="ARBA" id="ARBA00022448"/>
    </source>
</evidence>
<evidence type="ECO:0000256" key="4">
    <source>
        <dbReference type="ARBA" id="ARBA00022692"/>
    </source>
</evidence>
<evidence type="ECO:0000256" key="10">
    <source>
        <dbReference type="SAM" id="MobiDB-lite"/>
    </source>
</evidence>
<keyword evidence="3 9" id="KW-1003">Cell membrane</keyword>
<gene>
    <name evidence="9 12" type="primary">tatB</name>
    <name evidence="12" type="ORF">GAO09_25575</name>
</gene>
<evidence type="ECO:0000256" key="3">
    <source>
        <dbReference type="ARBA" id="ARBA00022475"/>
    </source>
</evidence>